<feature type="transmembrane region" description="Helical" evidence="1">
    <location>
        <begin position="286"/>
        <end position="307"/>
    </location>
</feature>
<keyword evidence="3" id="KW-1185">Reference proteome</keyword>
<evidence type="ECO:0008006" key="4">
    <source>
        <dbReference type="Google" id="ProtNLM"/>
    </source>
</evidence>
<proteinExistence type="predicted"/>
<feature type="transmembrane region" description="Helical" evidence="1">
    <location>
        <begin position="35"/>
        <end position="53"/>
    </location>
</feature>
<keyword evidence="1" id="KW-1133">Transmembrane helix</keyword>
<feature type="transmembrane region" description="Helical" evidence="1">
    <location>
        <begin position="125"/>
        <end position="144"/>
    </location>
</feature>
<organism evidence="2 3">
    <name type="scientific">Flectobacillus rivi</name>
    <dbReference type="NCBI Taxonomy" id="2984209"/>
    <lineage>
        <taxon>Bacteria</taxon>
        <taxon>Pseudomonadati</taxon>
        <taxon>Bacteroidota</taxon>
        <taxon>Cytophagia</taxon>
        <taxon>Cytophagales</taxon>
        <taxon>Flectobacillaceae</taxon>
        <taxon>Flectobacillus</taxon>
    </lineage>
</organism>
<feature type="transmembrane region" description="Helical" evidence="1">
    <location>
        <begin position="149"/>
        <end position="168"/>
    </location>
</feature>
<dbReference type="Proteomes" id="UP001225761">
    <property type="component" value="Unassembled WGS sequence"/>
</dbReference>
<feature type="transmembrane region" description="Helical" evidence="1">
    <location>
        <begin position="361"/>
        <end position="378"/>
    </location>
</feature>
<feature type="transmembrane region" description="Helical" evidence="1">
    <location>
        <begin position="65"/>
        <end position="86"/>
    </location>
</feature>
<feature type="transmembrane region" description="Helical" evidence="1">
    <location>
        <begin position="414"/>
        <end position="435"/>
    </location>
</feature>
<evidence type="ECO:0000256" key="1">
    <source>
        <dbReference type="SAM" id="Phobius"/>
    </source>
</evidence>
<feature type="transmembrane region" description="Helical" evidence="1">
    <location>
        <begin position="327"/>
        <end position="349"/>
    </location>
</feature>
<evidence type="ECO:0000313" key="3">
    <source>
        <dbReference type="Proteomes" id="UP001225761"/>
    </source>
</evidence>
<reference evidence="2 3" key="1">
    <citation type="submission" date="2023-05" db="EMBL/GenBank/DDBJ databases">
        <title>Novel species of genus Flectobacillus isolated from stream in China.</title>
        <authorList>
            <person name="Lu H."/>
        </authorList>
    </citation>
    <scope>NUCLEOTIDE SEQUENCE [LARGE SCALE GENOMIC DNA]</scope>
    <source>
        <strain evidence="2 3">LFS242W</strain>
    </source>
</reference>
<dbReference type="EMBL" id="JASHIE010000009">
    <property type="protein sequence ID" value="MDI9875542.1"/>
    <property type="molecule type" value="Genomic_DNA"/>
</dbReference>
<feature type="transmembrane region" description="Helical" evidence="1">
    <location>
        <begin position="211"/>
        <end position="239"/>
    </location>
</feature>
<sequence>MYSNKVITSQKTLLFGSFLFLAFPCILFITTWVKLIFALISITAFLIVVKQFNATLGNRKHYSTLYLNEVVLLFILSLTIVLLSGVGDFASQIRDYIGHTAKIQDLVKYDWPFTYAKVNRYPCYYFGYYLAPAFFSKIFANVFITNVIWILWATLGMFFSMSLVYLYLQKDLKVLILSLFFSGSYSFVFYINQKFIHSNLLISANADQIYYVAYSIFGSAMWVPNQIIPSLLCAIVILISARNDNIKLPLFYISCSFFWAPFPTLIASLLYLLILFKKHYHVLNEFVSFVKIGILIFLFLAPIAIYLSATSSSGVSGFVWNYNADWFAILVGYLLSEIGFLFIAIFLITKFSAKLPEELSYLFYVSIIIFCLLCLTKYGVWNDLMARGNIPLMFIFSIYICSQIVHTKNFPKKVLLLVIYMLVTIPLLKIVFFQLSNNQLIGTMSKKTDTGDMYEVLVKNYSQQEGEQYLLKKDSFFEKYLLKK</sequence>
<keyword evidence="1" id="KW-0472">Membrane</keyword>
<feature type="transmembrane region" description="Helical" evidence="1">
    <location>
        <begin position="251"/>
        <end position="274"/>
    </location>
</feature>
<feature type="transmembrane region" description="Helical" evidence="1">
    <location>
        <begin position="12"/>
        <end position="29"/>
    </location>
</feature>
<feature type="transmembrane region" description="Helical" evidence="1">
    <location>
        <begin position="174"/>
        <end position="191"/>
    </location>
</feature>
<feature type="transmembrane region" description="Helical" evidence="1">
    <location>
        <begin position="384"/>
        <end position="402"/>
    </location>
</feature>
<protein>
    <recommendedName>
        <fullName evidence="4">Glycosyltransferase RgtA/B/C/D-like domain-containing protein</fullName>
    </recommendedName>
</protein>
<comment type="caution">
    <text evidence="2">The sequence shown here is derived from an EMBL/GenBank/DDBJ whole genome shotgun (WGS) entry which is preliminary data.</text>
</comment>
<accession>A0ABT6Z3Q0</accession>
<name>A0ABT6Z3Q0_9BACT</name>
<keyword evidence="1" id="KW-0812">Transmembrane</keyword>
<evidence type="ECO:0000313" key="2">
    <source>
        <dbReference type="EMBL" id="MDI9875542.1"/>
    </source>
</evidence>
<gene>
    <name evidence="2" type="ORF">QM481_13460</name>
</gene>
<dbReference type="RefSeq" id="WP_283382121.1">
    <property type="nucleotide sequence ID" value="NZ_JASHIE010000009.1"/>
</dbReference>